<dbReference type="AlphaFoldDB" id="A0A4T0HDZ1"/>
<feature type="region of interest" description="Disordered" evidence="3">
    <location>
        <begin position="580"/>
        <end position="602"/>
    </location>
</feature>
<keyword evidence="4" id="KW-1133">Transmembrane helix</keyword>
<dbReference type="InterPro" id="IPR051063">
    <property type="entry name" value="PDI"/>
</dbReference>
<evidence type="ECO:0000259" key="6">
    <source>
        <dbReference type="PROSITE" id="PS51352"/>
    </source>
</evidence>
<feature type="transmembrane region" description="Helical" evidence="4">
    <location>
        <begin position="540"/>
        <end position="560"/>
    </location>
</feature>
<dbReference type="GO" id="GO:0005783">
    <property type="term" value="C:endoplasmic reticulum"/>
    <property type="evidence" value="ECO:0007669"/>
    <property type="project" value="TreeGrafter"/>
</dbReference>
<dbReference type="SUPFAM" id="SSF52833">
    <property type="entry name" value="Thioredoxin-like"/>
    <property type="match status" value="2"/>
</dbReference>
<dbReference type="Gene3D" id="3.40.30.10">
    <property type="entry name" value="Glutaredoxin"/>
    <property type="match status" value="3"/>
</dbReference>
<evidence type="ECO:0000256" key="2">
    <source>
        <dbReference type="ARBA" id="ARBA00022729"/>
    </source>
</evidence>
<evidence type="ECO:0000256" key="3">
    <source>
        <dbReference type="SAM" id="MobiDB-lite"/>
    </source>
</evidence>
<reference evidence="7 8" key="1">
    <citation type="submission" date="2019-03" db="EMBL/GenBank/DDBJ databases">
        <title>Sequencing 23 genomes of Wallemia ichthyophaga.</title>
        <authorList>
            <person name="Gostincar C."/>
        </authorList>
    </citation>
    <scope>NUCLEOTIDE SEQUENCE [LARGE SCALE GENOMIC DNA]</scope>
    <source>
        <strain evidence="7 8">EXF-8621</strain>
    </source>
</reference>
<feature type="domain" description="Thioredoxin" evidence="6">
    <location>
        <begin position="118"/>
        <end position="244"/>
    </location>
</feature>
<comment type="similarity">
    <text evidence="1">Belongs to the protein disulfide isomerase family.</text>
</comment>
<organism evidence="7 8">
    <name type="scientific">Wallemia ichthyophaga</name>
    <dbReference type="NCBI Taxonomy" id="245174"/>
    <lineage>
        <taxon>Eukaryota</taxon>
        <taxon>Fungi</taxon>
        <taxon>Dikarya</taxon>
        <taxon>Basidiomycota</taxon>
        <taxon>Wallemiomycotina</taxon>
        <taxon>Wallemiomycetes</taxon>
        <taxon>Wallemiales</taxon>
        <taxon>Wallemiaceae</taxon>
        <taxon>Wallemia</taxon>
    </lineage>
</organism>
<name>A0A4T0HDZ1_WALIC</name>
<accession>A0A4T0HDZ1</accession>
<feature type="chain" id="PRO_5030101465" description="Thioredoxin domain-containing protein" evidence="5">
    <location>
        <begin position="18"/>
        <end position="602"/>
    </location>
</feature>
<dbReference type="CDD" id="cd02961">
    <property type="entry name" value="PDI_a_family"/>
    <property type="match status" value="2"/>
</dbReference>
<keyword evidence="2 5" id="KW-0732">Signal</keyword>
<feature type="domain" description="Thioredoxin" evidence="6">
    <location>
        <begin position="2"/>
        <end position="117"/>
    </location>
</feature>
<dbReference type="InterPro" id="IPR013766">
    <property type="entry name" value="Thioredoxin_domain"/>
</dbReference>
<evidence type="ECO:0000313" key="8">
    <source>
        <dbReference type="Proteomes" id="UP000306954"/>
    </source>
</evidence>
<evidence type="ECO:0000256" key="4">
    <source>
        <dbReference type="SAM" id="Phobius"/>
    </source>
</evidence>
<evidence type="ECO:0000256" key="5">
    <source>
        <dbReference type="SAM" id="SignalP"/>
    </source>
</evidence>
<gene>
    <name evidence="7" type="ORF">E3P90_02515</name>
</gene>
<evidence type="ECO:0000256" key="1">
    <source>
        <dbReference type="ARBA" id="ARBA00006347"/>
    </source>
</evidence>
<dbReference type="GO" id="GO:0006457">
    <property type="term" value="P:protein folding"/>
    <property type="evidence" value="ECO:0007669"/>
    <property type="project" value="TreeGrafter"/>
</dbReference>
<sequence length="602" mass="67492">MLLKITAIFSFAAIALAATSAQLDSSNFHQSISSGTWLIEHYTPTCSHSIAFESTWNQLIAHFEQDVHFGQVDCDSSEDICKEYDVKATPALSFFKDGVLSELHAGSNAYKDLANYIQSHLISLPSYSESSPPNPYGEVTQLSDSNFQNYVGNEGDGKIVWIKYFAPWCPHCQRLAPVWEELAEKFRGRLNIASVDCEQHHKLCQNEKVSSYPTFTMYSDTNKKVYKGGRNLKKLTEFAEKVVQPGMLEITSEQFETSSVKEEIFYLFLHSPLSSTNYDQVILDKSISGLIGGPRIYRSKDDRLFAKYGFNLNDGSVFLAFKDNDLNTPASKVKLTDFGSLNDEAKDNVTHAGVKELTDWLKFNSFPTVVDASTVFNELLNADTQQYLVILPLEVDSDDFESSKSKLAEIAKAWMRGGRNMMAEHGVLKGGPGSSTIFAWVDAKKYNRWLWNMYGYTHESNSGKEHRQVIIADPNRLEYYNMNFDGQTTTLDGLSIFSALEGVYQGQLQPKSSQNAFEYTIQTLHKRLTSFKQSLVEHPFRTFIIIVLIAVGLGVAIYAMSGDSSTSMDDGLHLFSSGTAGKGKSSARDYYQPTNKDSRRID</sequence>
<dbReference type="EMBL" id="SPOF01000025">
    <property type="protein sequence ID" value="TIB11260.1"/>
    <property type="molecule type" value="Genomic_DNA"/>
</dbReference>
<dbReference type="Proteomes" id="UP000306954">
    <property type="component" value="Unassembled WGS sequence"/>
</dbReference>
<dbReference type="OrthoDB" id="72053at2759"/>
<comment type="caution">
    <text evidence="7">The sequence shown here is derived from an EMBL/GenBank/DDBJ whole genome shotgun (WGS) entry which is preliminary data.</text>
</comment>
<evidence type="ECO:0000313" key="7">
    <source>
        <dbReference type="EMBL" id="TIB11260.1"/>
    </source>
</evidence>
<feature type="signal peptide" evidence="5">
    <location>
        <begin position="1"/>
        <end position="17"/>
    </location>
</feature>
<dbReference type="InterPro" id="IPR036249">
    <property type="entry name" value="Thioredoxin-like_sf"/>
</dbReference>
<dbReference type="PROSITE" id="PS51352">
    <property type="entry name" value="THIOREDOXIN_2"/>
    <property type="match status" value="2"/>
</dbReference>
<dbReference type="Pfam" id="PF00085">
    <property type="entry name" value="Thioredoxin"/>
    <property type="match status" value="2"/>
</dbReference>
<keyword evidence="4" id="KW-0812">Transmembrane</keyword>
<dbReference type="PANTHER" id="PTHR45672">
    <property type="entry name" value="PROTEIN DISULFIDE-ISOMERASE C17H9.14C-RELATED"/>
    <property type="match status" value="1"/>
</dbReference>
<dbReference type="PANTHER" id="PTHR45672:SF3">
    <property type="entry name" value="THIOREDOXIN DOMAIN-CONTAINING PROTEIN 5"/>
    <property type="match status" value="1"/>
</dbReference>
<proteinExistence type="inferred from homology"/>
<protein>
    <recommendedName>
        <fullName evidence="6">Thioredoxin domain-containing protein</fullName>
    </recommendedName>
</protein>
<dbReference type="GO" id="GO:0003756">
    <property type="term" value="F:protein disulfide isomerase activity"/>
    <property type="evidence" value="ECO:0007669"/>
    <property type="project" value="TreeGrafter"/>
</dbReference>
<keyword evidence="4" id="KW-0472">Membrane</keyword>